<protein>
    <recommendedName>
        <fullName evidence="6">Alkaline/neutral invertase</fullName>
        <ecNumber evidence="6">3.2.1.26</ecNumber>
    </recommendedName>
</protein>
<dbReference type="PANTHER" id="PTHR31916:SF49">
    <property type="entry name" value="ALKALINE_NEUTRAL INVERTASE C, MITOCHONDRIAL"/>
    <property type="match status" value="1"/>
</dbReference>
<keyword evidence="8" id="KW-1185">Reference proteome</keyword>
<gene>
    <name evidence="7" type="ORF">IFM89_015290</name>
</gene>
<evidence type="ECO:0000256" key="3">
    <source>
        <dbReference type="ARBA" id="ARBA00022801"/>
    </source>
</evidence>
<dbReference type="EC" id="3.2.1.26" evidence="6"/>
<proteinExistence type="inferred from homology"/>
<dbReference type="GO" id="GO:0005739">
    <property type="term" value="C:mitochondrion"/>
    <property type="evidence" value="ECO:0007669"/>
    <property type="project" value="TreeGrafter"/>
</dbReference>
<accession>A0A835ISL8</accession>
<organism evidence="7 8">
    <name type="scientific">Coptis chinensis</name>
    <dbReference type="NCBI Taxonomy" id="261450"/>
    <lineage>
        <taxon>Eukaryota</taxon>
        <taxon>Viridiplantae</taxon>
        <taxon>Streptophyta</taxon>
        <taxon>Embryophyta</taxon>
        <taxon>Tracheophyta</taxon>
        <taxon>Spermatophyta</taxon>
        <taxon>Magnoliopsida</taxon>
        <taxon>Ranunculales</taxon>
        <taxon>Ranunculaceae</taxon>
        <taxon>Coptidoideae</taxon>
        <taxon>Coptis</taxon>
    </lineage>
</organism>
<dbReference type="PANTHER" id="PTHR31916">
    <property type="match status" value="1"/>
</dbReference>
<dbReference type="AlphaFoldDB" id="A0A835ISL8"/>
<evidence type="ECO:0000313" key="8">
    <source>
        <dbReference type="Proteomes" id="UP000631114"/>
    </source>
</evidence>
<keyword evidence="5 6" id="KW-0326">Glycosidase</keyword>
<keyword evidence="3 6" id="KW-0378">Hydrolase</keyword>
<evidence type="ECO:0000256" key="2">
    <source>
        <dbReference type="ARBA" id="ARBA00007671"/>
    </source>
</evidence>
<comment type="function">
    <text evidence="6">Invertase that cleaves sucrose into glucose and fructose.</text>
</comment>
<dbReference type="Gene3D" id="1.50.10.10">
    <property type="match status" value="1"/>
</dbReference>
<sequence length="550" mass="62238">MVNYCGNPVGTIAANNPADKYPVNYDQVFIRDFIPSALAFLLNGEGEIVKNFLLHTLQLQSWEKTVDCYSPGKGLMPASFKVRSVPLDGSNGEFEEVSDPDFGESAIGRVAPVDSGLWWIILLRAYGKITGDHGLQERVDIQTGIKLILNLCLAAGFDMFPSLLVTDGSCMIDRRMGIHGHPLEIQQLSLPPHSAFPFASPLPSFSVAYFSSDLLSFEEDRRTPPTKALVAQLRADLIEFINEYKDVFPERFEDMPGIDFSALFYAALRSSREMLTVDDGSRNLVQAINNRLSALSFHIREYYWVDMKKINEIYRYKTEEYSTDATNKFNIYPDQIPAWLVDWVPERGGYLIGNLQPAHMDFRFFTLGNLWSIVSSLATPRQNRGILNLIEAKWDDLVANMPLKICYPALEYKEWSIITGSDPKNTSWSYHNGGSWPTLLWQFTLACIKMGRPELAEKAVSLASKRLSVDQWPEYYDTQNGRFIGKQSRLYQTWTVAGFLTSKMLLENPELASLLVWEEDPELLENCVCALAKSGRIQCSRHAARSQILV</sequence>
<evidence type="ECO:0000256" key="4">
    <source>
        <dbReference type="ARBA" id="ARBA00023277"/>
    </source>
</evidence>
<dbReference type="GO" id="GO:0005987">
    <property type="term" value="P:sucrose catabolic process"/>
    <property type="evidence" value="ECO:0007669"/>
    <property type="project" value="TreeGrafter"/>
</dbReference>
<dbReference type="EMBL" id="JADFTS010000002">
    <property type="protein sequence ID" value="KAF9620893.1"/>
    <property type="molecule type" value="Genomic_DNA"/>
</dbReference>
<dbReference type="InterPro" id="IPR012341">
    <property type="entry name" value="6hp_glycosidase-like_sf"/>
</dbReference>
<dbReference type="InterPro" id="IPR008928">
    <property type="entry name" value="6-hairpin_glycosidase_sf"/>
</dbReference>
<reference evidence="7 8" key="1">
    <citation type="submission" date="2020-10" db="EMBL/GenBank/DDBJ databases">
        <title>The Coptis chinensis genome and diversification of protoberbering-type alkaloids.</title>
        <authorList>
            <person name="Wang B."/>
            <person name="Shu S."/>
            <person name="Song C."/>
            <person name="Liu Y."/>
        </authorList>
    </citation>
    <scope>NUCLEOTIDE SEQUENCE [LARGE SCALE GENOMIC DNA]</scope>
    <source>
        <strain evidence="7">HL-2020</strain>
        <tissue evidence="7">Leaf</tissue>
    </source>
</reference>
<comment type="catalytic activity">
    <reaction evidence="1 6">
        <text>Hydrolysis of terminal non-reducing beta-D-fructofuranoside residues in beta-D-fructofuranosides.</text>
        <dbReference type="EC" id="3.2.1.26"/>
    </reaction>
</comment>
<dbReference type="GO" id="GO:0033926">
    <property type="term" value="F:endo-alpha-N-acetylgalactosaminidase activity"/>
    <property type="evidence" value="ECO:0007669"/>
    <property type="project" value="UniProtKB-UniRule"/>
</dbReference>
<name>A0A835ISL8_9MAGN</name>
<dbReference type="Pfam" id="PF12899">
    <property type="entry name" value="Glyco_hydro_100"/>
    <property type="match status" value="2"/>
</dbReference>
<dbReference type="FunFam" id="1.50.10.10:FF:000001">
    <property type="entry name" value="probable alkaline/neutral invertase B"/>
    <property type="match status" value="1"/>
</dbReference>
<comment type="caution">
    <text evidence="7">The sequence shown here is derived from an EMBL/GenBank/DDBJ whole genome shotgun (WGS) entry which is preliminary data.</text>
</comment>
<comment type="similarity">
    <text evidence="2 6">Belongs to the glycosyl hydrolase 100 family.</text>
</comment>
<evidence type="ECO:0000256" key="1">
    <source>
        <dbReference type="ARBA" id="ARBA00000094"/>
    </source>
</evidence>
<evidence type="ECO:0000256" key="6">
    <source>
        <dbReference type="RuleBase" id="RU367047"/>
    </source>
</evidence>
<evidence type="ECO:0000256" key="5">
    <source>
        <dbReference type="ARBA" id="ARBA00023295"/>
    </source>
</evidence>
<dbReference type="SUPFAM" id="SSF48208">
    <property type="entry name" value="Six-hairpin glycosidases"/>
    <property type="match status" value="1"/>
</dbReference>
<dbReference type="Proteomes" id="UP000631114">
    <property type="component" value="Unassembled WGS sequence"/>
</dbReference>
<evidence type="ECO:0000313" key="7">
    <source>
        <dbReference type="EMBL" id="KAF9620893.1"/>
    </source>
</evidence>
<dbReference type="InterPro" id="IPR024746">
    <property type="entry name" value="Glyco_hydro_100"/>
</dbReference>
<dbReference type="GO" id="GO:0004575">
    <property type="term" value="F:sucrose alpha-glucosidase activity"/>
    <property type="evidence" value="ECO:0007669"/>
    <property type="project" value="TreeGrafter"/>
</dbReference>
<dbReference type="OrthoDB" id="1848038at2759"/>
<keyword evidence="4 6" id="KW-0119">Carbohydrate metabolism</keyword>